<dbReference type="Pfam" id="PF09774">
    <property type="entry name" value="MIX23"/>
    <property type="match status" value="1"/>
</dbReference>
<name>A0A1Y2EQN7_PROLT</name>
<dbReference type="OMA" id="QFCFNER"/>
<proteinExistence type="inferred from homology"/>
<evidence type="ECO:0000313" key="3">
    <source>
        <dbReference type="Proteomes" id="UP000193685"/>
    </source>
</evidence>
<comment type="similarity">
    <text evidence="1">Belongs to the MIX23 family.</text>
</comment>
<dbReference type="OrthoDB" id="5593818at2759"/>
<keyword evidence="3" id="KW-1185">Reference proteome</keyword>
<evidence type="ECO:0000313" key="2">
    <source>
        <dbReference type="EMBL" id="ORY73900.1"/>
    </source>
</evidence>
<accession>A0A1Y2EQN7</accession>
<comment type="caution">
    <text evidence="2">The sequence shown here is derived from an EMBL/GenBank/DDBJ whole genome shotgun (WGS) entry which is preliminary data.</text>
</comment>
<sequence length="194" mass="22174">MMNSGQDFQICRDVTGLKDFLRLSHSLVDDTITQNLNNLVLPVRFDPTSTGTPKAGERRLLRTPIDEGSCNTLVDAVFRNWEGRSHTIDRCLQFADANVAKLNNVVHANTDQQNIRELNKQRRLDPYAGRTELEEPMLTRVLKSEQSTEAIIRDRTWRILRNRCQALSRLPQTWETAFVDWQTNHATPANAAST</sequence>
<reference evidence="2 3" key="1">
    <citation type="submission" date="2016-07" db="EMBL/GenBank/DDBJ databases">
        <title>Pervasive Adenine N6-methylation of Active Genes in Fungi.</title>
        <authorList>
            <consortium name="DOE Joint Genome Institute"/>
            <person name="Mondo S.J."/>
            <person name="Dannebaum R.O."/>
            <person name="Kuo R.C."/>
            <person name="Labutti K."/>
            <person name="Haridas S."/>
            <person name="Kuo A."/>
            <person name="Salamov A."/>
            <person name="Ahrendt S.R."/>
            <person name="Lipzen A."/>
            <person name="Sullivan W."/>
            <person name="Andreopoulos W.B."/>
            <person name="Clum A."/>
            <person name="Lindquist E."/>
            <person name="Daum C."/>
            <person name="Ramamoorthy G.K."/>
            <person name="Gryganskyi A."/>
            <person name="Culley D."/>
            <person name="Magnuson J.K."/>
            <person name="James T.Y."/>
            <person name="O'Malley M.A."/>
            <person name="Stajich J.E."/>
            <person name="Spatafora J.W."/>
            <person name="Visel A."/>
            <person name="Grigoriev I.V."/>
        </authorList>
    </citation>
    <scope>NUCLEOTIDE SEQUENCE [LARGE SCALE GENOMIC DNA]</scope>
    <source>
        <strain evidence="2 3">12-1054</strain>
    </source>
</reference>
<dbReference type="RefSeq" id="XP_040721905.1">
    <property type="nucleotide sequence ID" value="XM_040866487.1"/>
</dbReference>
<dbReference type="GeneID" id="63783086"/>
<dbReference type="PANTHER" id="PTHR31905:SF2">
    <property type="entry name" value="PROTEIN MIX23"/>
    <property type="match status" value="1"/>
</dbReference>
<protein>
    <submittedName>
        <fullName evidence="2">Caffeine-induced death protein 2</fullName>
    </submittedName>
</protein>
<dbReference type="GO" id="GO:0005758">
    <property type="term" value="C:mitochondrial intermembrane space"/>
    <property type="evidence" value="ECO:0007669"/>
    <property type="project" value="InterPro"/>
</dbReference>
<dbReference type="InterPro" id="IPR019171">
    <property type="entry name" value="MIX23"/>
</dbReference>
<dbReference type="EMBL" id="MCFI01000032">
    <property type="protein sequence ID" value="ORY73900.1"/>
    <property type="molecule type" value="Genomic_DNA"/>
</dbReference>
<dbReference type="PANTHER" id="PTHR31905">
    <property type="entry name" value="COILED-COIL DOMAIN-CONTAINING PROTEIN 58"/>
    <property type="match status" value="1"/>
</dbReference>
<gene>
    <name evidence="2" type="ORF">BCR37DRAFT_228256</name>
</gene>
<dbReference type="Proteomes" id="UP000193685">
    <property type="component" value="Unassembled WGS sequence"/>
</dbReference>
<organism evidence="2 3">
    <name type="scientific">Protomyces lactucae-debilis</name>
    <dbReference type="NCBI Taxonomy" id="2754530"/>
    <lineage>
        <taxon>Eukaryota</taxon>
        <taxon>Fungi</taxon>
        <taxon>Dikarya</taxon>
        <taxon>Ascomycota</taxon>
        <taxon>Taphrinomycotina</taxon>
        <taxon>Taphrinomycetes</taxon>
        <taxon>Taphrinales</taxon>
        <taxon>Protomycetaceae</taxon>
        <taxon>Protomyces</taxon>
    </lineage>
</organism>
<dbReference type="STRING" id="56484.A0A1Y2EQN7"/>
<evidence type="ECO:0000256" key="1">
    <source>
        <dbReference type="ARBA" id="ARBA00024204"/>
    </source>
</evidence>
<dbReference type="AlphaFoldDB" id="A0A1Y2EQN7"/>